<name>A0ABS2W2D4_9GAMM</name>
<organism evidence="1 2">
    <name type="scientific">Amphritea pacifica</name>
    <dbReference type="NCBI Taxonomy" id="2811233"/>
    <lineage>
        <taxon>Bacteria</taxon>
        <taxon>Pseudomonadati</taxon>
        <taxon>Pseudomonadota</taxon>
        <taxon>Gammaproteobacteria</taxon>
        <taxon>Oceanospirillales</taxon>
        <taxon>Oceanospirillaceae</taxon>
        <taxon>Amphritea</taxon>
    </lineage>
</organism>
<reference evidence="1 2" key="1">
    <citation type="submission" date="2021-02" db="EMBL/GenBank/DDBJ databases">
        <title>A novel species of genus Amphritea isolated from a fishpond in China.</title>
        <authorList>
            <person name="Lu H."/>
        </authorList>
    </citation>
    <scope>NUCLEOTIDE SEQUENCE [LARGE SCALE GENOMIC DNA]</scope>
    <source>
        <strain evidence="1 2">RP18W</strain>
    </source>
</reference>
<evidence type="ECO:0000313" key="1">
    <source>
        <dbReference type="EMBL" id="MBN0985869.1"/>
    </source>
</evidence>
<gene>
    <name evidence="1" type="ORF">JW498_00635</name>
</gene>
<protein>
    <submittedName>
        <fullName evidence="1">Uncharacterized protein</fullName>
    </submittedName>
</protein>
<comment type="caution">
    <text evidence="1">The sequence shown here is derived from an EMBL/GenBank/DDBJ whole genome shotgun (WGS) entry which is preliminary data.</text>
</comment>
<proteinExistence type="predicted"/>
<sequence length="92" mass="10239">MITKPNTQTAMRNLIADIRDAIPFDTPIEKLCNGPCTGCSKKLLDYLDMQLEEKEAEIDAGHIPSFGELNRLKKSALKIHGTLMKNGLIEPE</sequence>
<dbReference type="Proteomes" id="UP000760472">
    <property type="component" value="Unassembled WGS sequence"/>
</dbReference>
<dbReference type="RefSeq" id="WP_205212677.1">
    <property type="nucleotide sequence ID" value="NZ_JAFFZP010000001.1"/>
</dbReference>
<evidence type="ECO:0000313" key="2">
    <source>
        <dbReference type="Proteomes" id="UP000760472"/>
    </source>
</evidence>
<accession>A0ABS2W2D4</accession>
<keyword evidence="2" id="KW-1185">Reference proteome</keyword>
<dbReference type="EMBL" id="JAFFZP010000001">
    <property type="protein sequence ID" value="MBN0985869.1"/>
    <property type="molecule type" value="Genomic_DNA"/>
</dbReference>